<dbReference type="PANTHER" id="PTHR35841">
    <property type="entry name" value="PHOSPHONATES-BINDING PERIPLASMIC PROTEIN"/>
    <property type="match status" value="1"/>
</dbReference>
<dbReference type="RefSeq" id="WP_068671317.1">
    <property type="nucleotide sequence ID" value="NZ_LWLG01000014.1"/>
</dbReference>
<dbReference type="PANTHER" id="PTHR35841:SF1">
    <property type="entry name" value="PHOSPHONATES-BINDING PERIPLASMIC PROTEIN"/>
    <property type="match status" value="1"/>
</dbReference>
<dbReference type="STRING" id="999894.TDIS_1715"/>
<organism evidence="1 2">
    <name type="scientific">Thermosulfurimonas dismutans</name>
    <dbReference type="NCBI Taxonomy" id="999894"/>
    <lineage>
        <taxon>Bacteria</taxon>
        <taxon>Pseudomonadati</taxon>
        <taxon>Thermodesulfobacteriota</taxon>
        <taxon>Thermodesulfobacteria</taxon>
        <taxon>Thermodesulfobacteriales</taxon>
        <taxon>Thermodesulfobacteriaceae</taxon>
        <taxon>Thermosulfurimonas</taxon>
    </lineage>
</organism>
<protein>
    <submittedName>
        <fullName evidence="1">Periplasmic binding protein-related protein</fullName>
    </submittedName>
</protein>
<comment type="caution">
    <text evidence="1">The sequence shown here is derived from an EMBL/GenBank/DDBJ whole genome shotgun (WGS) entry which is preliminary data.</text>
</comment>
<evidence type="ECO:0000313" key="2">
    <source>
        <dbReference type="Proteomes" id="UP000078390"/>
    </source>
</evidence>
<proteinExistence type="predicted"/>
<dbReference type="Pfam" id="PF12974">
    <property type="entry name" value="Phosphonate-bd"/>
    <property type="match status" value="1"/>
</dbReference>
<gene>
    <name evidence="1" type="ORF">TDIS_1715</name>
</gene>
<dbReference type="Proteomes" id="UP000078390">
    <property type="component" value="Unassembled WGS sequence"/>
</dbReference>
<keyword evidence="2" id="KW-1185">Reference proteome</keyword>
<evidence type="ECO:0000313" key="1">
    <source>
        <dbReference type="EMBL" id="OAQ20213.1"/>
    </source>
</evidence>
<dbReference type="CDD" id="cd13571">
    <property type="entry name" value="PBP2_PnhD_1"/>
    <property type="match status" value="1"/>
</dbReference>
<reference evidence="1 2" key="1">
    <citation type="submission" date="2016-04" db="EMBL/GenBank/DDBJ databases">
        <title>Genome analysis of Thermosulfurimonas dismutans, the first thermophilic sulfur-disproportionating bacterium of the phylum Thermodesulfobacteria.</title>
        <authorList>
            <person name="Mardanov A.V."/>
            <person name="Beletsky A.V."/>
            <person name="Kadnikov V.V."/>
            <person name="Slobodkin A.I."/>
            <person name="Ravin N.V."/>
        </authorList>
    </citation>
    <scope>NUCLEOTIDE SEQUENCE [LARGE SCALE GENOMIC DNA]</scope>
    <source>
        <strain evidence="1 2">S95</strain>
    </source>
</reference>
<dbReference type="AlphaFoldDB" id="A0A179D2K5"/>
<sequence length="279" mass="32193">MKRYVLFLLFTIFFQAPKGEGKEVYIFVVSPMVSPNITIATYQEFVRYLSAKLGKRVILKQRHTYIEVNRMLANGEADFGHVCTGAYLAGHKDFGLTLLAIPVMYGRPYYQAYIIVNSEAPYRRLEDLQGKSFVFTDPLSLTGRLYLLYRLKRLGTTPEKFFERTFFSYSHDKSIELVAEGVVEGASVDSLVYENLLERKIHFISKTKVIEKSPLFGIPPLVSSPQSDKDFRIKVLKILLKMDKDLEGKKILKKMRIDHFVPPRPELYSYANYILECSL</sequence>
<dbReference type="SUPFAM" id="SSF53850">
    <property type="entry name" value="Periplasmic binding protein-like II"/>
    <property type="match status" value="1"/>
</dbReference>
<dbReference type="Gene3D" id="3.40.190.10">
    <property type="entry name" value="Periplasmic binding protein-like II"/>
    <property type="match status" value="2"/>
</dbReference>
<dbReference type="OrthoDB" id="9781943at2"/>
<name>A0A179D2K5_9BACT</name>
<dbReference type="EMBL" id="LWLG01000014">
    <property type="protein sequence ID" value="OAQ20213.1"/>
    <property type="molecule type" value="Genomic_DNA"/>
</dbReference>
<accession>A0A179D2K5</accession>